<organism evidence="1 2">
    <name type="scientific">Falsiroseomonas tokyonensis</name>
    <dbReference type="NCBI Taxonomy" id="430521"/>
    <lineage>
        <taxon>Bacteria</taxon>
        <taxon>Pseudomonadati</taxon>
        <taxon>Pseudomonadota</taxon>
        <taxon>Alphaproteobacteria</taxon>
        <taxon>Acetobacterales</taxon>
        <taxon>Roseomonadaceae</taxon>
        <taxon>Falsiroseomonas</taxon>
    </lineage>
</organism>
<protein>
    <submittedName>
        <fullName evidence="1">Uncharacterized protein</fullName>
    </submittedName>
</protein>
<dbReference type="RefSeq" id="WP_216837427.1">
    <property type="nucleotide sequence ID" value="NZ_JAFNJS010000004.1"/>
</dbReference>
<evidence type="ECO:0000313" key="2">
    <source>
        <dbReference type="Proteomes" id="UP001595420"/>
    </source>
</evidence>
<keyword evidence="2" id="KW-1185">Reference proteome</keyword>
<name>A0ABV7BZ01_9PROT</name>
<proteinExistence type="predicted"/>
<accession>A0ABV7BZ01</accession>
<dbReference type="Proteomes" id="UP001595420">
    <property type="component" value="Unassembled WGS sequence"/>
</dbReference>
<reference evidence="2" key="1">
    <citation type="journal article" date="2019" name="Int. J. Syst. Evol. Microbiol.">
        <title>The Global Catalogue of Microorganisms (GCM) 10K type strain sequencing project: providing services to taxonomists for standard genome sequencing and annotation.</title>
        <authorList>
            <consortium name="The Broad Institute Genomics Platform"/>
            <consortium name="The Broad Institute Genome Sequencing Center for Infectious Disease"/>
            <person name="Wu L."/>
            <person name="Ma J."/>
        </authorList>
    </citation>
    <scope>NUCLEOTIDE SEQUENCE [LARGE SCALE GENOMIC DNA]</scope>
    <source>
        <strain evidence="2">CGMCC 1.16855</strain>
    </source>
</reference>
<gene>
    <name evidence="1" type="ORF">ACFOD3_15750</name>
</gene>
<dbReference type="EMBL" id="JBHRSB010000004">
    <property type="protein sequence ID" value="MFC3001360.1"/>
    <property type="molecule type" value="Genomic_DNA"/>
</dbReference>
<sequence>MTGTTERVAVRRLRLLGILAADEAEALAAAMGEDVVVLRTGAVAALAQPRDPPLRRLFLRRDRAALLRRMQLVQARLEQACQTGAFLACDPDSATIPEAALEDLIEKNANALATALARFGRRHQWDVVLRWEADALLRAAPEWPAEGAARAAAMREALAQEQEFRREALRQALLPRIIAIAEPPPATAEGEAGLTVIIQAGAEALLREALHRLPPAAAHAAHCTWHGPLPALSPAPLRLVPEGPEGAWALRLLPEPVPPAALNRLWHGLAEALQTQGAGAAPDPMAETQTAEVA</sequence>
<comment type="caution">
    <text evidence="1">The sequence shown here is derived from an EMBL/GenBank/DDBJ whole genome shotgun (WGS) entry which is preliminary data.</text>
</comment>
<evidence type="ECO:0000313" key="1">
    <source>
        <dbReference type="EMBL" id="MFC3001360.1"/>
    </source>
</evidence>